<dbReference type="PRINTS" id="PR00344">
    <property type="entry name" value="BCTRLSENSOR"/>
</dbReference>
<dbReference type="Gene3D" id="6.10.340.10">
    <property type="match status" value="1"/>
</dbReference>
<dbReference type="Gene3D" id="1.10.287.130">
    <property type="match status" value="1"/>
</dbReference>
<evidence type="ECO:0000256" key="12">
    <source>
        <dbReference type="ARBA" id="ARBA00023012"/>
    </source>
</evidence>
<evidence type="ECO:0000256" key="1">
    <source>
        <dbReference type="ARBA" id="ARBA00000085"/>
    </source>
</evidence>
<dbReference type="OrthoDB" id="9786919at2"/>
<dbReference type="Proteomes" id="UP000193834">
    <property type="component" value="Unassembled WGS sequence"/>
</dbReference>
<organism evidence="15 16">
    <name type="scientific">Paenibacillus aquistagni</name>
    <dbReference type="NCBI Taxonomy" id="1852522"/>
    <lineage>
        <taxon>Bacteria</taxon>
        <taxon>Bacillati</taxon>
        <taxon>Bacillota</taxon>
        <taxon>Bacilli</taxon>
        <taxon>Bacillales</taxon>
        <taxon>Paenibacillaceae</taxon>
        <taxon>Paenibacillus</taxon>
    </lineage>
</organism>
<dbReference type="CDD" id="cd06225">
    <property type="entry name" value="HAMP"/>
    <property type="match status" value="1"/>
</dbReference>
<reference evidence="15 16" key="1">
    <citation type="submission" date="2017-04" db="EMBL/GenBank/DDBJ databases">
        <authorList>
            <person name="Afonso C.L."/>
            <person name="Miller P.J."/>
            <person name="Scott M.A."/>
            <person name="Spackman E."/>
            <person name="Goraichik I."/>
            <person name="Dimitrov K.M."/>
            <person name="Suarez D.L."/>
            <person name="Swayne D.E."/>
        </authorList>
    </citation>
    <scope>NUCLEOTIDE SEQUENCE [LARGE SCALE GENOMIC DNA]</scope>
    <source>
        <strain evidence="15 16">11</strain>
    </source>
</reference>
<evidence type="ECO:0000256" key="8">
    <source>
        <dbReference type="ARBA" id="ARBA00022741"/>
    </source>
</evidence>
<dbReference type="SUPFAM" id="SSF47384">
    <property type="entry name" value="Homodimeric domain of signal transducing histidine kinase"/>
    <property type="match status" value="1"/>
</dbReference>
<dbReference type="InterPro" id="IPR004358">
    <property type="entry name" value="Sig_transdc_His_kin-like_C"/>
</dbReference>
<keyword evidence="12" id="KW-0902">Two-component regulatory system</keyword>
<keyword evidence="4" id="KW-1003">Cell membrane</keyword>
<feature type="transmembrane region" description="Helical" evidence="14">
    <location>
        <begin position="163"/>
        <end position="183"/>
    </location>
</feature>
<dbReference type="EMBL" id="FXAZ01000005">
    <property type="protein sequence ID" value="SMG54525.1"/>
    <property type="molecule type" value="Genomic_DNA"/>
</dbReference>
<evidence type="ECO:0000256" key="10">
    <source>
        <dbReference type="ARBA" id="ARBA00022840"/>
    </source>
</evidence>
<evidence type="ECO:0000256" key="2">
    <source>
        <dbReference type="ARBA" id="ARBA00004651"/>
    </source>
</evidence>
<evidence type="ECO:0000256" key="7">
    <source>
        <dbReference type="ARBA" id="ARBA00022692"/>
    </source>
</evidence>
<dbReference type="PROSITE" id="PS50109">
    <property type="entry name" value="HIS_KIN"/>
    <property type="match status" value="1"/>
</dbReference>
<evidence type="ECO:0000256" key="6">
    <source>
        <dbReference type="ARBA" id="ARBA00022679"/>
    </source>
</evidence>
<dbReference type="InterPro" id="IPR050398">
    <property type="entry name" value="HssS/ArlS-like"/>
</dbReference>
<evidence type="ECO:0000313" key="15">
    <source>
        <dbReference type="EMBL" id="SMG54525.1"/>
    </source>
</evidence>
<evidence type="ECO:0000256" key="3">
    <source>
        <dbReference type="ARBA" id="ARBA00012438"/>
    </source>
</evidence>
<dbReference type="InterPro" id="IPR036890">
    <property type="entry name" value="HATPase_C_sf"/>
</dbReference>
<dbReference type="InterPro" id="IPR003594">
    <property type="entry name" value="HATPase_dom"/>
</dbReference>
<dbReference type="GO" id="GO:0005886">
    <property type="term" value="C:plasma membrane"/>
    <property type="evidence" value="ECO:0007669"/>
    <property type="project" value="UniProtKB-SubCell"/>
</dbReference>
<dbReference type="SUPFAM" id="SSF55874">
    <property type="entry name" value="ATPase domain of HSP90 chaperone/DNA topoisomerase II/histidine kinase"/>
    <property type="match status" value="1"/>
</dbReference>
<proteinExistence type="predicted"/>
<dbReference type="Pfam" id="PF00512">
    <property type="entry name" value="HisKA"/>
    <property type="match status" value="1"/>
</dbReference>
<dbReference type="RefSeq" id="WP_085496719.1">
    <property type="nucleotide sequence ID" value="NZ_FXAZ01000005.1"/>
</dbReference>
<dbReference type="CDD" id="cd00075">
    <property type="entry name" value="HATPase"/>
    <property type="match status" value="1"/>
</dbReference>
<evidence type="ECO:0000256" key="5">
    <source>
        <dbReference type="ARBA" id="ARBA00022553"/>
    </source>
</evidence>
<dbReference type="InterPro" id="IPR003660">
    <property type="entry name" value="HAMP_dom"/>
</dbReference>
<dbReference type="FunFam" id="3.30.565.10:FF:000006">
    <property type="entry name" value="Sensor histidine kinase WalK"/>
    <property type="match status" value="1"/>
</dbReference>
<keyword evidence="9 15" id="KW-0418">Kinase</keyword>
<dbReference type="CDD" id="cd00082">
    <property type="entry name" value="HisKA"/>
    <property type="match status" value="1"/>
</dbReference>
<dbReference type="Pfam" id="PF02518">
    <property type="entry name" value="HATPase_c"/>
    <property type="match status" value="1"/>
</dbReference>
<keyword evidence="16" id="KW-1185">Reference proteome</keyword>
<dbReference type="SMART" id="SM00388">
    <property type="entry name" value="HisKA"/>
    <property type="match status" value="1"/>
</dbReference>
<dbReference type="PROSITE" id="PS50885">
    <property type="entry name" value="HAMP"/>
    <property type="match status" value="1"/>
</dbReference>
<dbReference type="AlphaFoldDB" id="A0A1X7LL49"/>
<dbReference type="PANTHER" id="PTHR45528">
    <property type="entry name" value="SENSOR HISTIDINE KINASE CPXA"/>
    <property type="match status" value="1"/>
</dbReference>
<comment type="subcellular location">
    <subcellularLocation>
        <location evidence="2">Cell membrane</location>
        <topology evidence="2">Multi-pass membrane protein</topology>
    </subcellularLocation>
</comment>
<evidence type="ECO:0000256" key="13">
    <source>
        <dbReference type="ARBA" id="ARBA00023136"/>
    </source>
</evidence>
<dbReference type="GO" id="GO:0005524">
    <property type="term" value="F:ATP binding"/>
    <property type="evidence" value="ECO:0007669"/>
    <property type="project" value="UniProtKB-KW"/>
</dbReference>
<dbReference type="Gene3D" id="3.30.565.10">
    <property type="entry name" value="Histidine kinase-like ATPase, C-terminal domain"/>
    <property type="match status" value="1"/>
</dbReference>
<accession>A0A1X7LL49</accession>
<evidence type="ECO:0000256" key="9">
    <source>
        <dbReference type="ARBA" id="ARBA00022777"/>
    </source>
</evidence>
<gene>
    <name evidence="15" type="ORF">SAMN06295960_3759</name>
</gene>
<keyword evidence="7 14" id="KW-0812">Transmembrane</keyword>
<dbReference type="SUPFAM" id="SSF158472">
    <property type="entry name" value="HAMP domain-like"/>
    <property type="match status" value="1"/>
</dbReference>
<evidence type="ECO:0000256" key="4">
    <source>
        <dbReference type="ARBA" id="ARBA00022475"/>
    </source>
</evidence>
<protein>
    <recommendedName>
        <fullName evidence="3">histidine kinase</fullName>
        <ecNumber evidence="3">2.7.13.3</ecNumber>
    </recommendedName>
</protein>
<name>A0A1X7LL49_9BACL</name>
<keyword evidence="5" id="KW-0597">Phosphoprotein</keyword>
<dbReference type="Pfam" id="PF00672">
    <property type="entry name" value="HAMP"/>
    <property type="match status" value="1"/>
</dbReference>
<comment type="catalytic activity">
    <reaction evidence="1">
        <text>ATP + protein L-histidine = ADP + protein N-phospho-L-histidine.</text>
        <dbReference type="EC" id="2.7.13.3"/>
    </reaction>
</comment>
<dbReference type="SMART" id="SM00387">
    <property type="entry name" value="HATPase_c"/>
    <property type="match status" value="1"/>
</dbReference>
<dbReference type="FunFam" id="1.10.287.130:FF:000001">
    <property type="entry name" value="Two-component sensor histidine kinase"/>
    <property type="match status" value="1"/>
</dbReference>
<dbReference type="PANTHER" id="PTHR45528:SF1">
    <property type="entry name" value="SENSOR HISTIDINE KINASE CPXA"/>
    <property type="match status" value="1"/>
</dbReference>
<feature type="transmembrane region" description="Helical" evidence="14">
    <location>
        <begin position="7"/>
        <end position="30"/>
    </location>
</feature>
<dbReference type="GO" id="GO:0000155">
    <property type="term" value="F:phosphorelay sensor kinase activity"/>
    <property type="evidence" value="ECO:0007669"/>
    <property type="project" value="InterPro"/>
</dbReference>
<keyword evidence="11 14" id="KW-1133">Transmembrane helix</keyword>
<dbReference type="InterPro" id="IPR036097">
    <property type="entry name" value="HisK_dim/P_sf"/>
</dbReference>
<keyword evidence="8" id="KW-0547">Nucleotide-binding</keyword>
<evidence type="ECO:0000256" key="14">
    <source>
        <dbReference type="SAM" id="Phobius"/>
    </source>
</evidence>
<dbReference type="InterPro" id="IPR005467">
    <property type="entry name" value="His_kinase_dom"/>
</dbReference>
<keyword evidence="6" id="KW-0808">Transferase</keyword>
<dbReference type="STRING" id="1852522.SAMN06295960_3759"/>
<dbReference type="SMART" id="SM00304">
    <property type="entry name" value="HAMP"/>
    <property type="match status" value="1"/>
</dbReference>
<keyword evidence="13 14" id="KW-0472">Membrane</keyword>
<evidence type="ECO:0000313" key="16">
    <source>
        <dbReference type="Proteomes" id="UP000193834"/>
    </source>
</evidence>
<dbReference type="EC" id="2.7.13.3" evidence="3"/>
<evidence type="ECO:0000256" key="11">
    <source>
        <dbReference type="ARBA" id="ARBA00022989"/>
    </source>
</evidence>
<dbReference type="InterPro" id="IPR003661">
    <property type="entry name" value="HisK_dim/P_dom"/>
</dbReference>
<sequence>MSIRLRLTVWYSTLLAFTLFFFCISIYTFVDYNIYNDVKAHINKSLAKLKIQPTINFEKGLNLDLSPSSGASVSEEELFVQIINFTNGERTISNNMEFFELNIPMPQKPNDILEGYRKVNDPVNGEFLLYEQRIDIRSQTVGAIQVFSYTGREAKFTHELRSILVVSSLVTIVVAFSLGLFLAQKSLRPIENIIRATNRIQTGNDLSVRIPRVGPPEDEIGQLTETINRMLGRMETFYKELDEAYRHQRRFVSDVSHELRTPLTTIRGNVDLLQKMNTDDDKALALSTAERDQMMNEALNDISDESKRMSQLINDMLSLARADAGQKMELTVIEIKPLVEEVARRAQFLPRKADWHLGDIEALDGIKVHGNRNYLQQMLFIFIENAFKYTSDGEVTLSAVRQDDQIGLRIRDSGIGMNQEEVPYIFERFYRADVSRGVTPGTGLGLAIAKWIIDEHGGSVEVLTKPGQGTTFIVWLPTASVDEGDVIAL</sequence>
<keyword evidence="10" id="KW-0067">ATP-binding</keyword>